<proteinExistence type="inferred from homology"/>
<dbReference type="GO" id="GO:0000815">
    <property type="term" value="C:ESCRT III complex"/>
    <property type="evidence" value="ECO:0007669"/>
    <property type="project" value="TreeGrafter"/>
</dbReference>
<evidence type="ECO:0000313" key="9">
    <source>
        <dbReference type="Proteomes" id="UP000320333"/>
    </source>
</evidence>
<evidence type="ECO:0000256" key="7">
    <source>
        <dbReference type="SAM" id="MobiDB-lite"/>
    </source>
</evidence>
<accession>A0A507F9Q7</accession>
<dbReference type="PANTHER" id="PTHR22761">
    <property type="entry name" value="CHARGED MULTIVESICULAR BODY PROTEIN"/>
    <property type="match status" value="1"/>
</dbReference>
<evidence type="ECO:0000256" key="5">
    <source>
        <dbReference type="ARBA" id="ARBA00022927"/>
    </source>
</evidence>
<dbReference type="GO" id="GO:0006900">
    <property type="term" value="P:vesicle budding from membrane"/>
    <property type="evidence" value="ECO:0007669"/>
    <property type="project" value="TreeGrafter"/>
</dbReference>
<dbReference type="GO" id="GO:0015031">
    <property type="term" value="P:protein transport"/>
    <property type="evidence" value="ECO:0007669"/>
    <property type="project" value="UniProtKB-KW"/>
</dbReference>
<protein>
    <recommendedName>
        <fullName evidence="10">Charged multivesicular body protein 6</fullName>
    </recommendedName>
</protein>
<evidence type="ECO:0000256" key="4">
    <source>
        <dbReference type="ARBA" id="ARBA00022753"/>
    </source>
</evidence>
<dbReference type="STRING" id="246404.A0A507F9Q7"/>
<dbReference type="InterPro" id="IPR005024">
    <property type="entry name" value="Snf7_fam"/>
</dbReference>
<keyword evidence="3" id="KW-0813">Transport</keyword>
<comment type="caution">
    <text evidence="8">The sequence shown here is derived from an EMBL/GenBank/DDBJ whole genome shotgun (WGS) entry which is preliminary data.</text>
</comment>
<evidence type="ECO:0000256" key="6">
    <source>
        <dbReference type="ARBA" id="ARBA00023136"/>
    </source>
</evidence>
<gene>
    <name evidence="8" type="ORF">CcCBS67573_g05857</name>
</gene>
<dbReference type="EMBL" id="QEAP01000226">
    <property type="protein sequence ID" value="TPX72465.1"/>
    <property type="molecule type" value="Genomic_DNA"/>
</dbReference>
<evidence type="ECO:0000256" key="2">
    <source>
        <dbReference type="ARBA" id="ARBA00006190"/>
    </source>
</evidence>
<keyword evidence="6" id="KW-0472">Membrane</keyword>
<comment type="similarity">
    <text evidence="2">Belongs to the SNF7 family.</text>
</comment>
<keyword evidence="9" id="KW-1185">Reference proteome</keyword>
<comment type="subcellular location">
    <subcellularLocation>
        <location evidence="1">Endosome membrane</location>
    </subcellularLocation>
</comment>
<dbReference type="OrthoDB" id="441172at2759"/>
<evidence type="ECO:0008006" key="10">
    <source>
        <dbReference type="Google" id="ProtNLM"/>
    </source>
</evidence>
<dbReference type="GO" id="GO:0005771">
    <property type="term" value="C:multivesicular body"/>
    <property type="evidence" value="ECO:0007669"/>
    <property type="project" value="TreeGrafter"/>
</dbReference>
<dbReference type="Pfam" id="PF03357">
    <property type="entry name" value="Snf7"/>
    <property type="match status" value="1"/>
</dbReference>
<evidence type="ECO:0000256" key="1">
    <source>
        <dbReference type="ARBA" id="ARBA00004608"/>
    </source>
</evidence>
<organism evidence="8 9">
    <name type="scientific">Chytriomyces confervae</name>
    <dbReference type="NCBI Taxonomy" id="246404"/>
    <lineage>
        <taxon>Eukaryota</taxon>
        <taxon>Fungi</taxon>
        <taxon>Fungi incertae sedis</taxon>
        <taxon>Chytridiomycota</taxon>
        <taxon>Chytridiomycota incertae sedis</taxon>
        <taxon>Chytridiomycetes</taxon>
        <taxon>Chytridiales</taxon>
        <taxon>Chytriomycetaceae</taxon>
        <taxon>Chytriomyces</taxon>
    </lineage>
</organism>
<feature type="region of interest" description="Disordered" evidence="7">
    <location>
        <begin position="257"/>
        <end position="296"/>
    </location>
</feature>
<dbReference type="PANTHER" id="PTHR22761:SF5">
    <property type="entry name" value="CHARGED MULTIVESICULAR BODY PROTEIN 6"/>
    <property type="match status" value="1"/>
</dbReference>
<reference evidence="8 9" key="1">
    <citation type="journal article" date="2019" name="Sci. Rep.">
        <title>Comparative genomics of chytrid fungi reveal insights into the obligate biotrophic and pathogenic lifestyle of Synchytrium endobioticum.</title>
        <authorList>
            <person name="van de Vossenberg B.T.L.H."/>
            <person name="Warris S."/>
            <person name="Nguyen H.D.T."/>
            <person name="van Gent-Pelzer M.P.E."/>
            <person name="Joly D.L."/>
            <person name="van de Geest H.C."/>
            <person name="Bonants P.J.M."/>
            <person name="Smith D.S."/>
            <person name="Levesque C.A."/>
            <person name="van der Lee T.A.J."/>
        </authorList>
    </citation>
    <scope>NUCLEOTIDE SEQUENCE [LARGE SCALE GENOMIC DNA]</scope>
    <source>
        <strain evidence="8 9">CBS 675.73</strain>
    </source>
</reference>
<evidence type="ECO:0000256" key="3">
    <source>
        <dbReference type="ARBA" id="ARBA00022448"/>
    </source>
</evidence>
<name>A0A507F9Q7_9FUNG</name>
<keyword evidence="5" id="KW-0653">Protein transport</keyword>
<dbReference type="AlphaFoldDB" id="A0A507F9Q7"/>
<dbReference type="Proteomes" id="UP000320333">
    <property type="component" value="Unassembled WGS sequence"/>
</dbReference>
<dbReference type="GO" id="GO:0032511">
    <property type="term" value="P:late endosome to vacuole transport via multivesicular body sorting pathway"/>
    <property type="evidence" value="ECO:0007669"/>
    <property type="project" value="TreeGrafter"/>
</dbReference>
<keyword evidence="4" id="KW-0967">Endosome</keyword>
<dbReference type="Gene3D" id="1.10.287.1060">
    <property type="entry name" value="ESAT-6-like"/>
    <property type="match status" value="1"/>
</dbReference>
<sequence length="296" mass="33522">MDAFKPVLDLVHAISTLDFQAFTAALLRVLDALFRMFLSVDWRMQVVIVISVLVTVRMTMSIARTTLRTAWWGVKACALLIALVKQPPKITQHDRAILDLKVQRDKIKKYQKKLAQVAESETRIAKSHLAKGDKRRALLALKKKKYQESLIEKADMQLLNLEQMTDTIEFALIERDILEGLKQGNTVLKEIHKEMNVEAVQQLMDDTADAIAYQNEIDEILGGKLSDADMEDIEEELEALVAAEFAAMPKIPENQLPSAQIDLELPDVPAQEPSEPIQERRQKQKVKAQEEPMLAS</sequence>
<evidence type="ECO:0000313" key="8">
    <source>
        <dbReference type="EMBL" id="TPX72465.1"/>
    </source>
</evidence>